<sequence>MKNLKSIERKELKKIKGGEIIPPKGECTMFCEITGTYVLCRFMSLYCPQP</sequence>
<dbReference type="EMBL" id="UAWB01000013">
    <property type="protein sequence ID" value="SQB46477.1"/>
    <property type="molecule type" value="Genomic_DNA"/>
</dbReference>
<dbReference type="Proteomes" id="UP000199426">
    <property type="component" value="Unassembled WGS sequence"/>
</dbReference>
<proteinExistence type="predicted"/>
<evidence type="ECO:0000313" key="2">
    <source>
        <dbReference type="EMBL" id="SQB46477.1"/>
    </source>
</evidence>
<evidence type="ECO:0000313" key="4">
    <source>
        <dbReference type="Proteomes" id="UP000251670"/>
    </source>
</evidence>
<reference evidence="2 4" key="2">
    <citation type="submission" date="2018-06" db="EMBL/GenBank/DDBJ databases">
        <authorList>
            <consortium name="Pathogen Informatics"/>
            <person name="Doyle S."/>
        </authorList>
    </citation>
    <scope>NUCLEOTIDE SEQUENCE [LARGE SCALE GENOMIC DNA]</scope>
    <source>
        <strain evidence="2 4">NCTC13492</strain>
    </source>
</reference>
<dbReference type="Proteomes" id="UP000251670">
    <property type="component" value="Unassembled WGS sequence"/>
</dbReference>
<keyword evidence="3" id="KW-1185">Reference proteome</keyword>
<name>A0A2X2X3H8_CHRJE</name>
<dbReference type="RefSeq" id="WP_167356148.1">
    <property type="nucleotide sequence ID" value="NZ_FNEG01000001.1"/>
</dbReference>
<gene>
    <name evidence="2" type="ORF">NCTC13492_03552</name>
    <name evidence="1" type="ORF">SAMN05421542_0207</name>
</gene>
<accession>A0A2X2X3H8</accession>
<dbReference type="EMBL" id="FNEG01000001">
    <property type="protein sequence ID" value="SDI14346.1"/>
    <property type="molecule type" value="Genomic_DNA"/>
</dbReference>
<organism evidence="2 4">
    <name type="scientific">Chryseobacterium jejuense</name>
    <dbReference type="NCBI Taxonomy" id="445960"/>
    <lineage>
        <taxon>Bacteria</taxon>
        <taxon>Pseudomonadati</taxon>
        <taxon>Bacteroidota</taxon>
        <taxon>Flavobacteriia</taxon>
        <taxon>Flavobacteriales</taxon>
        <taxon>Weeksellaceae</taxon>
        <taxon>Chryseobacterium group</taxon>
        <taxon>Chryseobacterium</taxon>
    </lineage>
</organism>
<dbReference type="AlphaFoldDB" id="A0A2X2X3H8"/>
<evidence type="ECO:0000313" key="1">
    <source>
        <dbReference type="EMBL" id="SDI14346.1"/>
    </source>
</evidence>
<reference evidence="1 3" key="1">
    <citation type="submission" date="2016-10" db="EMBL/GenBank/DDBJ databases">
        <authorList>
            <person name="Varghese N."/>
            <person name="Submissions S."/>
        </authorList>
    </citation>
    <scope>NUCLEOTIDE SEQUENCE [LARGE SCALE GENOMIC DNA]</scope>
    <source>
        <strain evidence="1 3">DSM 19299</strain>
    </source>
</reference>
<evidence type="ECO:0000313" key="3">
    <source>
        <dbReference type="Proteomes" id="UP000199426"/>
    </source>
</evidence>
<protein>
    <submittedName>
        <fullName evidence="2">Uncharacterized protein</fullName>
    </submittedName>
</protein>